<proteinExistence type="predicted"/>
<protein>
    <submittedName>
        <fullName evidence="1">Uncharacterized protein</fullName>
    </submittedName>
</protein>
<name>A0AAV7SH34_PLEWA</name>
<evidence type="ECO:0000313" key="1">
    <source>
        <dbReference type="EMBL" id="KAJ1163383.1"/>
    </source>
</evidence>
<sequence>MGALGAAAKDGREQAGLRRGLPVIGALQRLWALRAPRQHIGAVGGGAPAPQRREEMCGAAVWGPWRARPGLAGAAIAELPRPSQDRGPGF</sequence>
<evidence type="ECO:0000313" key="2">
    <source>
        <dbReference type="Proteomes" id="UP001066276"/>
    </source>
</evidence>
<keyword evidence="2" id="KW-1185">Reference proteome</keyword>
<dbReference type="AlphaFoldDB" id="A0AAV7SH34"/>
<gene>
    <name evidence="1" type="ORF">NDU88_003841</name>
</gene>
<dbReference type="Proteomes" id="UP001066276">
    <property type="component" value="Chromosome 4_2"/>
</dbReference>
<comment type="caution">
    <text evidence="1">The sequence shown here is derived from an EMBL/GenBank/DDBJ whole genome shotgun (WGS) entry which is preliminary data.</text>
</comment>
<organism evidence="1 2">
    <name type="scientific">Pleurodeles waltl</name>
    <name type="common">Iberian ribbed newt</name>
    <dbReference type="NCBI Taxonomy" id="8319"/>
    <lineage>
        <taxon>Eukaryota</taxon>
        <taxon>Metazoa</taxon>
        <taxon>Chordata</taxon>
        <taxon>Craniata</taxon>
        <taxon>Vertebrata</taxon>
        <taxon>Euteleostomi</taxon>
        <taxon>Amphibia</taxon>
        <taxon>Batrachia</taxon>
        <taxon>Caudata</taxon>
        <taxon>Salamandroidea</taxon>
        <taxon>Salamandridae</taxon>
        <taxon>Pleurodelinae</taxon>
        <taxon>Pleurodeles</taxon>
    </lineage>
</organism>
<reference evidence="1" key="1">
    <citation type="journal article" date="2022" name="bioRxiv">
        <title>Sequencing and chromosome-scale assembly of the giantPleurodeles waltlgenome.</title>
        <authorList>
            <person name="Brown T."/>
            <person name="Elewa A."/>
            <person name="Iarovenko S."/>
            <person name="Subramanian E."/>
            <person name="Araus A.J."/>
            <person name="Petzold A."/>
            <person name="Susuki M."/>
            <person name="Suzuki K.-i.T."/>
            <person name="Hayashi T."/>
            <person name="Toyoda A."/>
            <person name="Oliveira C."/>
            <person name="Osipova E."/>
            <person name="Leigh N.D."/>
            <person name="Simon A."/>
            <person name="Yun M.H."/>
        </authorList>
    </citation>
    <scope>NUCLEOTIDE SEQUENCE</scope>
    <source>
        <strain evidence="1">20211129_DDA</strain>
        <tissue evidence="1">Liver</tissue>
    </source>
</reference>
<dbReference type="EMBL" id="JANPWB010000008">
    <property type="protein sequence ID" value="KAJ1163383.1"/>
    <property type="molecule type" value="Genomic_DNA"/>
</dbReference>
<accession>A0AAV7SH34</accession>